<gene>
    <name evidence="1" type="ORF">GCM10011348_14100</name>
</gene>
<sequence length="346" mass="38232">MKAGNLVSAKDKNAIPVHYVGNSVKCITGNQKLFVDKFIAPIKFSDIKEMGASAIYSIANKDVLSNEDVNRNLLVSLEDKKPFYYTKLNHGYWNNLVYSSALMDENGRFGQLCTKYLSNNPKKVRLAASAYSKYISSSFALKLNAAVLDADCTGNLSLGVGLDNGVQDIGENIKSLESILCKDRIIARDRLDILSLCIMNTYLHGVSRVVSSNIPKSLVTNDSMLTRFVKCIDNHQKIVVASKNTLDCIEDESVAKIEIPAANSYYQEVFYYPERILELVERAVGQYSYSVVLMEAGPVASYVASSMCKNKVDVACIDMGMALVNIFNKDVIKGNWKDLSGNLVGY</sequence>
<evidence type="ECO:0000313" key="2">
    <source>
        <dbReference type="Proteomes" id="UP000599578"/>
    </source>
</evidence>
<keyword evidence="2" id="KW-1185">Reference proteome</keyword>
<dbReference type="EMBL" id="BMLT01000003">
    <property type="protein sequence ID" value="GGO79546.1"/>
    <property type="molecule type" value="Genomic_DNA"/>
</dbReference>
<dbReference type="RefSeq" id="WP_188859845.1">
    <property type="nucleotide sequence ID" value="NZ_BMLT01000003.1"/>
</dbReference>
<comment type="caution">
    <text evidence="1">The sequence shown here is derived from an EMBL/GenBank/DDBJ whole genome shotgun (WGS) entry which is preliminary data.</text>
</comment>
<name>A0A918DR32_9GAMM</name>
<organism evidence="1 2">
    <name type="scientific">Marinobacterium nitratireducens</name>
    <dbReference type="NCBI Taxonomy" id="518897"/>
    <lineage>
        <taxon>Bacteria</taxon>
        <taxon>Pseudomonadati</taxon>
        <taxon>Pseudomonadota</taxon>
        <taxon>Gammaproteobacteria</taxon>
        <taxon>Oceanospirillales</taxon>
        <taxon>Oceanospirillaceae</taxon>
        <taxon>Marinobacterium</taxon>
    </lineage>
</organism>
<reference evidence="1 2" key="1">
    <citation type="journal article" date="2014" name="Int. J. Syst. Evol. Microbiol.">
        <title>Complete genome sequence of Corynebacterium casei LMG S-19264T (=DSM 44701T), isolated from a smear-ripened cheese.</title>
        <authorList>
            <consortium name="US DOE Joint Genome Institute (JGI-PGF)"/>
            <person name="Walter F."/>
            <person name="Albersmeier A."/>
            <person name="Kalinowski J."/>
            <person name="Ruckert C."/>
        </authorList>
    </citation>
    <scope>NUCLEOTIDE SEQUENCE [LARGE SCALE GENOMIC DNA]</scope>
    <source>
        <strain evidence="1 2">CGMCC 1.7286</strain>
    </source>
</reference>
<dbReference type="AlphaFoldDB" id="A0A918DR32"/>
<evidence type="ECO:0000313" key="1">
    <source>
        <dbReference type="EMBL" id="GGO79546.1"/>
    </source>
</evidence>
<proteinExistence type="predicted"/>
<accession>A0A918DR32</accession>
<protein>
    <submittedName>
        <fullName evidence="1">Uncharacterized protein</fullName>
    </submittedName>
</protein>
<dbReference type="Proteomes" id="UP000599578">
    <property type="component" value="Unassembled WGS sequence"/>
</dbReference>